<dbReference type="GO" id="GO:0008194">
    <property type="term" value="F:UDP-glycosyltransferase activity"/>
    <property type="evidence" value="ECO:0007669"/>
    <property type="project" value="UniProtKB-ARBA"/>
</dbReference>
<sequence>MTFAVQDVVSISNVESYTFHSVSVFTVFLYFWEAMERSFAIDAEILKDLPTLEGCFNPNSEKFVYDQTDFLKHNSACLYNTSKVIESPYLNLLAKEQISDNQKQWAIGPINPVTVRSGCNHQGHECLEWPDKQEPNSVIYVSFGTTCLSDE</sequence>
<feature type="domain" description="Glycosyltransferase N-terminal" evidence="2">
    <location>
        <begin position="1"/>
        <end position="112"/>
    </location>
</feature>
<gene>
    <name evidence="3" type="ORF">Acr_06g0008760</name>
    <name evidence="4" type="ORF">Acr_06g0009280</name>
</gene>
<dbReference type="Gene3D" id="3.40.50.2000">
    <property type="entry name" value="Glycogen Phosphorylase B"/>
    <property type="match status" value="1"/>
</dbReference>
<evidence type="ECO:0000256" key="1">
    <source>
        <dbReference type="ARBA" id="ARBA00009995"/>
    </source>
</evidence>
<evidence type="ECO:0000313" key="5">
    <source>
        <dbReference type="Proteomes" id="UP000585474"/>
    </source>
</evidence>
<dbReference type="SUPFAM" id="SSF53756">
    <property type="entry name" value="UDP-Glycosyltransferase/glycogen phosphorylase"/>
    <property type="match status" value="1"/>
</dbReference>
<evidence type="ECO:0000313" key="4">
    <source>
        <dbReference type="EMBL" id="GFY88988.1"/>
    </source>
</evidence>
<evidence type="ECO:0000259" key="2">
    <source>
        <dbReference type="Pfam" id="PF26168"/>
    </source>
</evidence>
<proteinExistence type="inferred from homology"/>
<dbReference type="OrthoDB" id="5835829at2759"/>
<dbReference type="Pfam" id="PF26168">
    <property type="entry name" value="Glyco_transf_N"/>
    <property type="match status" value="1"/>
</dbReference>
<evidence type="ECO:0000313" key="3">
    <source>
        <dbReference type="EMBL" id="GFY88936.1"/>
    </source>
</evidence>
<dbReference type="Proteomes" id="UP000585474">
    <property type="component" value="Unassembled WGS sequence"/>
</dbReference>
<comment type="similarity">
    <text evidence="1">Belongs to the UDP-glycosyltransferase family.</text>
</comment>
<name>A0A7J0ERU9_9ERIC</name>
<keyword evidence="5" id="KW-1185">Reference proteome</keyword>
<dbReference type="EMBL" id="BJWL01000006">
    <property type="protein sequence ID" value="GFY88988.1"/>
    <property type="molecule type" value="Genomic_DNA"/>
</dbReference>
<dbReference type="AlphaFoldDB" id="A0A7J0ERU9"/>
<dbReference type="PANTHER" id="PTHR48044:SF22">
    <property type="entry name" value="GLYCOSYLTRANSFERASE"/>
    <property type="match status" value="1"/>
</dbReference>
<dbReference type="PANTHER" id="PTHR48044">
    <property type="entry name" value="GLYCOSYLTRANSFERASE"/>
    <property type="match status" value="1"/>
</dbReference>
<organism evidence="3 5">
    <name type="scientific">Actinidia rufa</name>
    <dbReference type="NCBI Taxonomy" id="165716"/>
    <lineage>
        <taxon>Eukaryota</taxon>
        <taxon>Viridiplantae</taxon>
        <taxon>Streptophyta</taxon>
        <taxon>Embryophyta</taxon>
        <taxon>Tracheophyta</taxon>
        <taxon>Spermatophyta</taxon>
        <taxon>Magnoliopsida</taxon>
        <taxon>eudicotyledons</taxon>
        <taxon>Gunneridae</taxon>
        <taxon>Pentapetalae</taxon>
        <taxon>asterids</taxon>
        <taxon>Ericales</taxon>
        <taxon>Actinidiaceae</taxon>
        <taxon>Actinidia</taxon>
    </lineage>
</organism>
<dbReference type="InterPro" id="IPR058980">
    <property type="entry name" value="Glyco_transf_N"/>
</dbReference>
<protein>
    <recommendedName>
        <fullName evidence="2">Glycosyltransferase N-terminal domain-containing protein</fullName>
    </recommendedName>
</protein>
<accession>A0A7J0ERU9</accession>
<reference evidence="3 5" key="1">
    <citation type="submission" date="2019-07" db="EMBL/GenBank/DDBJ databases">
        <title>De Novo Assembly of kiwifruit Actinidia rufa.</title>
        <authorList>
            <person name="Sugita-Konishi S."/>
            <person name="Sato K."/>
            <person name="Mori E."/>
            <person name="Abe Y."/>
            <person name="Kisaki G."/>
            <person name="Hamano K."/>
            <person name="Suezawa K."/>
            <person name="Otani M."/>
            <person name="Fukuda T."/>
            <person name="Manabe T."/>
            <person name="Gomi K."/>
            <person name="Tabuchi M."/>
            <person name="Akimitsu K."/>
            <person name="Kataoka I."/>
        </authorList>
    </citation>
    <scope>NUCLEOTIDE SEQUENCE [LARGE SCALE GENOMIC DNA]</scope>
    <source>
        <strain evidence="5">cv. Fuchu</strain>
        <strain evidence="3">Fuchu</strain>
    </source>
</reference>
<dbReference type="GO" id="GO:1901135">
    <property type="term" value="P:carbohydrate derivative metabolic process"/>
    <property type="evidence" value="ECO:0007669"/>
    <property type="project" value="UniProtKB-ARBA"/>
</dbReference>
<comment type="caution">
    <text evidence="3">The sequence shown here is derived from an EMBL/GenBank/DDBJ whole genome shotgun (WGS) entry which is preliminary data.</text>
</comment>
<dbReference type="EMBL" id="BJWL01000006">
    <property type="protein sequence ID" value="GFY88936.1"/>
    <property type="molecule type" value="Genomic_DNA"/>
</dbReference>